<evidence type="ECO:0000313" key="3">
    <source>
        <dbReference type="Proteomes" id="UP001240150"/>
    </source>
</evidence>
<sequence>MSILASDVRHTGRPAGHRLVRWVAVVVVALVFAGALASAGAWLGWRDADPLPSDQRAVAIAAEVLPGAPVDEIDRWDAIFGDRQPSWETRLLTDDEYDGGSVLLPVSVPDLAAVRRTLERTGWRLLPGAGVERLSDVQTVEFVTARRDGVELAVFRDSWSEGSGIVFQRPEPALVRPLALIGGLAGLLLGGWLALRFTARQAGRRPWNAPAWAGGALLALPTLAVLGELLSPTAPIPPDVPGAPWEGYPIFKLPALLGLLAWGWATVLRLRARFTDRRAQPGSSGSAGGDFPAAALASRVDL</sequence>
<proteinExistence type="predicted"/>
<name>A0ABY8WMZ3_9ACTN</name>
<evidence type="ECO:0008006" key="4">
    <source>
        <dbReference type="Google" id="ProtNLM"/>
    </source>
</evidence>
<feature type="transmembrane region" description="Helical" evidence="1">
    <location>
        <begin position="250"/>
        <end position="270"/>
    </location>
</feature>
<dbReference type="EMBL" id="CP126980">
    <property type="protein sequence ID" value="WIM97903.1"/>
    <property type="molecule type" value="Genomic_DNA"/>
</dbReference>
<feature type="transmembrane region" description="Helical" evidence="1">
    <location>
        <begin position="211"/>
        <end position="230"/>
    </location>
</feature>
<protein>
    <recommendedName>
        <fullName evidence="4">DUF4436 domain-containing protein</fullName>
    </recommendedName>
</protein>
<feature type="transmembrane region" description="Helical" evidence="1">
    <location>
        <begin position="20"/>
        <end position="45"/>
    </location>
</feature>
<keyword evidence="1" id="KW-1133">Transmembrane helix</keyword>
<keyword evidence="1" id="KW-0472">Membrane</keyword>
<gene>
    <name evidence="2" type="ORF">ACTOB_001460</name>
</gene>
<evidence type="ECO:0000313" key="2">
    <source>
        <dbReference type="EMBL" id="WIM97903.1"/>
    </source>
</evidence>
<organism evidence="2 3">
    <name type="scientific">Actinoplanes oblitus</name>
    <dbReference type="NCBI Taxonomy" id="3040509"/>
    <lineage>
        <taxon>Bacteria</taxon>
        <taxon>Bacillati</taxon>
        <taxon>Actinomycetota</taxon>
        <taxon>Actinomycetes</taxon>
        <taxon>Micromonosporales</taxon>
        <taxon>Micromonosporaceae</taxon>
        <taxon>Actinoplanes</taxon>
    </lineage>
</organism>
<keyword evidence="3" id="KW-1185">Reference proteome</keyword>
<reference evidence="2 3" key="1">
    <citation type="submission" date="2023-06" db="EMBL/GenBank/DDBJ databases">
        <authorList>
            <person name="Yushchuk O."/>
            <person name="Binda E."/>
            <person name="Ruckert-Reed C."/>
            <person name="Fedorenko V."/>
            <person name="Kalinowski J."/>
            <person name="Marinelli F."/>
        </authorList>
    </citation>
    <scope>NUCLEOTIDE SEQUENCE [LARGE SCALE GENOMIC DNA]</scope>
    <source>
        <strain evidence="2 3">NRRL 3884</strain>
    </source>
</reference>
<dbReference type="RefSeq" id="WP_284919297.1">
    <property type="nucleotide sequence ID" value="NZ_CP126980.1"/>
</dbReference>
<feature type="transmembrane region" description="Helical" evidence="1">
    <location>
        <begin position="178"/>
        <end position="199"/>
    </location>
</feature>
<evidence type="ECO:0000256" key="1">
    <source>
        <dbReference type="SAM" id="Phobius"/>
    </source>
</evidence>
<keyword evidence="1" id="KW-0812">Transmembrane</keyword>
<dbReference type="Proteomes" id="UP001240150">
    <property type="component" value="Chromosome"/>
</dbReference>
<accession>A0ABY8WMZ3</accession>